<proteinExistence type="predicted"/>
<evidence type="ECO:0000259" key="4">
    <source>
        <dbReference type="Pfam" id="PF00931"/>
    </source>
</evidence>
<evidence type="ECO:0000259" key="6">
    <source>
        <dbReference type="Pfam" id="PF23598"/>
    </source>
</evidence>
<feature type="domain" description="NB-ARC" evidence="4">
    <location>
        <begin position="10"/>
        <end position="166"/>
    </location>
</feature>
<dbReference type="GO" id="GO:0043531">
    <property type="term" value="F:ADP binding"/>
    <property type="evidence" value="ECO:0007669"/>
    <property type="project" value="InterPro"/>
</dbReference>
<dbReference type="InterPro" id="IPR032675">
    <property type="entry name" value="LRR_dom_sf"/>
</dbReference>
<organism evidence="7 8">
    <name type="scientific">Microthlaspi erraticum</name>
    <dbReference type="NCBI Taxonomy" id="1685480"/>
    <lineage>
        <taxon>Eukaryota</taxon>
        <taxon>Viridiplantae</taxon>
        <taxon>Streptophyta</taxon>
        <taxon>Embryophyta</taxon>
        <taxon>Tracheophyta</taxon>
        <taxon>Spermatophyta</taxon>
        <taxon>Magnoliopsida</taxon>
        <taxon>eudicotyledons</taxon>
        <taxon>Gunneridae</taxon>
        <taxon>Pentapetalae</taxon>
        <taxon>rosids</taxon>
        <taxon>malvids</taxon>
        <taxon>Brassicales</taxon>
        <taxon>Brassicaceae</taxon>
        <taxon>Coluteocarpeae</taxon>
        <taxon>Microthlaspi</taxon>
    </lineage>
</organism>
<dbReference type="GO" id="GO:0051707">
    <property type="term" value="P:response to other organism"/>
    <property type="evidence" value="ECO:0007669"/>
    <property type="project" value="UniProtKB-ARBA"/>
</dbReference>
<dbReference type="SUPFAM" id="SSF52540">
    <property type="entry name" value="P-loop containing nucleoside triphosphate hydrolases"/>
    <property type="match status" value="1"/>
</dbReference>
<dbReference type="EMBL" id="CACVBM020000033">
    <property type="protein sequence ID" value="CAA7013291.1"/>
    <property type="molecule type" value="Genomic_DNA"/>
</dbReference>
<evidence type="ECO:0000313" key="7">
    <source>
        <dbReference type="EMBL" id="CAA7013291.1"/>
    </source>
</evidence>
<dbReference type="SUPFAM" id="SSF52058">
    <property type="entry name" value="L domain-like"/>
    <property type="match status" value="1"/>
</dbReference>
<feature type="domain" description="Disease resistance R13L4/SHOC-2-like LRR" evidence="6">
    <location>
        <begin position="472"/>
        <end position="588"/>
    </location>
</feature>
<evidence type="ECO:0000256" key="1">
    <source>
        <dbReference type="ARBA" id="ARBA00022614"/>
    </source>
</evidence>
<dbReference type="Gene3D" id="1.10.8.430">
    <property type="entry name" value="Helical domain of apoptotic protease-activating factors"/>
    <property type="match status" value="1"/>
</dbReference>
<keyword evidence="3" id="KW-0611">Plant defense</keyword>
<dbReference type="Pfam" id="PF23598">
    <property type="entry name" value="LRR_14"/>
    <property type="match status" value="1"/>
</dbReference>
<dbReference type="PRINTS" id="PR00364">
    <property type="entry name" value="DISEASERSIST"/>
</dbReference>
<protein>
    <submittedName>
        <fullName evidence="7">Uncharacterized protein</fullName>
    </submittedName>
</protein>
<sequence length="766" mass="87530">MEQMNPLLDLDSKDEVRMIGIWGMGGIGKTTIAKYIYEQLRHQFSPHNCFIQNVRETSTKHGLLHLQELLLSKILGKVDEKLWSVEQGADLIKSRLGKRKILIVLDDVDDVKQALAQECAWFGPGSRIIVTTRDKSVFNFCYVVYDVKCLDKDDALNLFVHIAFKGRRPLFADIQLSLRAYELGHGLPLALEALGLYLHGKFQKAWEIALASFKAAPYENITNILKVSYNSLNKDGKTAFLHVACLFNGDPVWRAMTLLDSGELGISLLEEKSLINISNDGYIAMHALVENMGRQIVKLESGNKPSDQRILWDPEDIYSVLVENARLLHLRRLDMTGSKDLKELPNLQEAVCLEELILRGCISLKRIPTSIFRLSKLKKFDLFNCDGIKNLIIIGESEPTAIQVNSSGRCMHVRLIRMDFQQKKEMESVPLTNLSVMGNIKIELELLWGDADHLCFISEQKTSDKQMMSETCAAQLSSPPYSFKSLDIMRLTRNKKRDPFECYSFTDFPWLTDLNLINLNIKKIPDDINHMQVLEKLDLSGNDFRVLPTSMIHLPRLKHVTLSNCRRLEALPELYQLETLTLSDCNSLRVLVNLLHSEQDQRRYCLLELRLDNCKNVQSLSDQLTRFTNLTYLDISRHDFETVPTSIKDLSSLVTLCLNYCKKLKSLKESLPLSLKYLYAHGCECLDTSIDHDVDHLDLSPCIQWKQDSSQIIRFPAGRRSEEVHACECFQETKMPIMNQAVTRSPISVLIQRLKPILRGLYNSIP</sequence>
<feature type="domain" description="Disease resistance protein Roq1-like winged-helix" evidence="5">
    <location>
        <begin position="235"/>
        <end position="299"/>
    </location>
</feature>
<dbReference type="PANTHER" id="PTHR11017:SF511">
    <property type="entry name" value="ADP-RIBOSYL CYCLASE_CYCLIC ADP-RIBOSE HYDROLASE"/>
    <property type="match status" value="1"/>
</dbReference>
<dbReference type="InterPro" id="IPR002182">
    <property type="entry name" value="NB-ARC"/>
</dbReference>
<gene>
    <name evidence="7" type="ORF">MERR_LOCUS525</name>
</gene>
<dbReference type="InterPro" id="IPR058192">
    <property type="entry name" value="WHD_ROQ1-like"/>
</dbReference>
<evidence type="ECO:0000259" key="5">
    <source>
        <dbReference type="Pfam" id="PF23282"/>
    </source>
</evidence>
<dbReference type="PANTHER" id="PTHR11017">
    <property type="entry name" value="LEUCINE-RICH REPEAT-CONTAINING PROTEIN"/>
    <property type="match status" value="1"/>
</dbReference>
<reference evidence="7" key="1">
    <citation type="submission" date="2020-01" db="EMBL/GenBank/DDBJ databases">
        <authorList>
            <person name="Mishra B."/>
        </authorList>
    </citation>
    <scope>NUCLEOTIDE SEQUENCE [LARGE SCALE GENOMIC DNA]</scope>
</reference>
<dbReference type="Gene3D" id="3.40.50.300">
    <property type="entry name" value="P-loop containing nucleotide triphosphate hydrolases"/>
    <property type="match status" value="1"/>
</dbReference>
<accession>A0A6D2HBC6</accession>
<dbReference type="Proteomes" id="UP000467841">
    <property type="component" value="Unassembled WGS sequence"/>
</dbReference>
<comment type="caution">
    <text evidence="7">The sequence shown here is derived from an EMBL/GenBank/DDBJ whole genome shotgun (WGS) entry which is preliminary data.</text>
</comment>
<evidence type="ECO:0000256" key="2">
    <source>
        <dbReference type="ARBA" id="ARBA00022737"/>
    </source>
</evidence>
<dbReference type="Pfam" id="PF23282">
    <property type="entry name" value="WHD_ROQ1"/>
    <property type="match status" value="1"/>
</dbReference>
<dbReference type="GO" id="GO:0006952">
    <property type="term" value="P:defense response"/>
    <property type="evidence" value="ECO:0007669"/>
    <property type="project" value="UniProtKB-KW"/>
</dbReference>
<dbReference type="OrthoDB" id="283575at2759"/>
<dbReference type="InterPro" id="IPR027417">
    <property type="entry name" value="P-loop_NTPase"/>
</dbReference>
<evidence type="ECO:0000313" key="8">
    <source>
        <dbReference type="Proteomes" id="UP000467841"/>
    </source>
</evidence>
<dbReference type="InterPro" id="IPR044974">
    <property type="entry name" value="Disease_R_plants"/>
</dbReference>
<dbReference type="Pfam" id="PF00931">
    <property type="entry name" value="NB-ARC"/>
    <property type="match status" value="1"/>
</dbReference>
<keyword evidence="2" id="KW-0677">Repeat</keyword>
<dbReference type="AlphaFoldDB" id="A0A6D2HBC6"/>
<dbReference type="Gene3D" id="3.80.10.10">
    <property type="entry name" value="Ribonuclease Inhibitor"/>
    <property type="match status" value="2"/>
</dbReference>
<dbReference type="InterPro" id="IPR055414">
    <property type="entry name" value="LRR_R13L4/SHOC2-like"/>
</dbReference>
<name>A0A6D2HBC6_9BRAS</name>
<dbReference type="InterPro" id="IPR042197">
    <property type="entry name" value="Apaf_helical"/>
</dbReference>
<evidence type="ECO:0000256" key="3">
    <source>
        <dbReference type="ARBA" id="ARBA00022821"/>
    </source>
</evidence>
<keyword evidence="8" id="KW-1185">Reference proteome</keyword>
<keyword evidence="1" id="KW-0433">Leucine-rich repeat</keyword>